<evidence type="ECO:0000256" key="5">
    <source>
        <dbReference type="ARBA" id="ARBA00023295"/>
    </source>
</evidence>
<dbReference type="InterPro" id="IPR008979">
    <property type="entry name" value="Galactose-bd-like_sf"/>
</dbReference>
<keyword evidence="5" id="KW-0326">Glycosidase</keyword>
<dbReference type="GO" id="GO:0016139">
    <property type="term" value="P:glycoside catabolic process"/>
    <property type="evidence" value="ECO:0007669"/>
    <property type="project" value="TreeGrafter"/>
</dbReference>
<dbReference type="InterPro" id="IPR026876">
    <property type="entry name" value="Fn3_assoc_repeat"/>
</dbReference>
<name>A0A4Y8AT23_9FLAO</name>
<reference evidence="7 8" key="1">
    <citation type="journal article" date="2011" name="J. Microbiol.">
        <title>Gramella jeungdoensis sp. nov., isolated from a solar saltern in Korea.</title>
        <authorList>
            <person name="Joung Y."/>
            <person name="Kim H."/>
            <person name="Jang T."/>
            <person name="Ahn T.S."/>
            <person name="Joh K."/>
        </authorList>
    </citation>
    <scope>NUCLEOTIDE SEQUENCE [LARGE SCALE GENOMIC DNA]</scope>
    <source>
        <strain evidence="7 8">KCTC 23123</strain>
    </source>
</reference>
<dbReference type="SUPFAM" id="SSF51445">
    <property type="entry name" value="(Trans)glycosidases"/>
    <property type="match status" value="1"/>
</dbReference>
<gene>
    <name evidence="7" type="ORF">E2488_05790</name>
</gene>
<dbReference type="EMBL" id="SNQI01000002">
    <property type="protein sequence ID" value="TEW75035.1"/>
    <property type="molecule type" value="Genomic_DNA"/>
</dbReference>
<accession>A0A4Y8AT23</accession>
<protein>
    <recommendedName>
        <fullName evidence="2">alpha-L-fucosidase</fullName>
        <ecNumber evidence="2">3.2.1.51</ecNumber>
    </recommendedName>
</protein>
<dbReference type="Gene3D" id="2.60.120.260">
    <property type="entry name" value="Galactose-binding domain-like"/>
    <property type="match status" value="2"/>
</dbReference>
<dbReference type="Gene3D" id="3.20.20.80">
    <property type="entry name" value="Glycosidases"/>
    <property type="match status" value="1"/>
</dbReference>
<dbReference type="InterPro" id="IPR000933">
    <property type="entry name" value="Glyco_hydro_29"/>
</dbReference>
<comment type="similarity">
    <text evidence="1">Belongs to the glycosyl hydrolase 29 family.</text>
</comment>
<dbReference type="GO" id="GO:0004560">
    <property type="term" value="F:alpha-L-fucosidase activity"/>
    <property type="evidence" value="ECO:0007669"/>
    <property type="project" value="InterPro"/>
</dbReference>
<sequence length="756" mass="86259">MRLNYNFVKSYFNTIKKIGVTFVGLFILSACSTNKETIALQNTIKVEPTDSKEQIIEKAAHVVPTENQLEALKNEFIAFIHFGPNTFTRMEWGNGMEDPSIFELETLDTDQWCKSLKSAGITMVILTVKHHDGFVLWQSRYTNQGVMSSPFKDGKGDILQELTDSLKKYNLKLGIYLSPADLFQIESENGLYGNGSEITERTIPTTVEGRPFSNKKTFKFKVDDYNEYFLNQLFELLTEYGEVHEVWFDGANPKQKGNQKYNYLAWRELIRTLAPKAVIFGKEDIRWCGNESGKTRVSEWNIIPFQKDPMQLNSFSDITNSDIGSREKLYDAKYLHYQATEINTSIREGWFYRDETYQKVRSADDVFDIYERSVGGNSIFLLNIPPNRKGKFSPEDVKVLEEVGKRIKETYKANLFENADGPKNLLDEDYNSVYDLNKSNEIIITTKQPITINRLVLQEAIATHSERIEKHAVDAWINNQWTQISEATNIGYKRILRFPKTTSSKFRVRILETRSTPALVSISAHYYKTQPPQLSISRTFDGILEIQPKKQDFGWKPHGIDVAKNLNTNFEIRYTTDGTAPTKNSLEFREDVVINSGEIKAVAIDNNQVGSVASKVFGILKKNIKIIDVSSSEEKQQAIMATDENAKTFWQSKPTGSKHFISFDLGTEVALKGFSYTPQTSNSEGMIESGTIKISANGKTWKTLENFNFGNLINNPTTREYYFKSPITTQYIKLETRSIAANKKTAAIAEIDFIKE</sequence>
<proteinExistence type="inferred from homology"/>
<dbReference type="PANTHER" id="PTHR10030">
    <property type="entry name" value="ALPHA-L-FUCOSIDASE"/>
    <property type="match status" value="1"/>
</dbReference>
<dbReference type="OrthoDB" id="1095333at2"/>
<dbReference type="SMART" id="SM00812">
    <property type="entry name" value="Alpha_L_fucos"/>
    <property type="match status" value="1"/>
</dbReference>
<dbReference type="PROSITE" id="PS51257">
    <property type="entry name" value="PROKAR_LIPOPROTEIN"/>
    <property type="match status" value="1"/>
</dbReference>
<dbReference type="Proteomes" id="UP000298517">
    <property type="component" value="Unassembled WGS sequence"/>
</dbReference>
<dbReference type="GO" id="GO:0005764">
    <property type="term" value="C:lysosome"/>
    <property type="evidence" value="ECO:0007669"/>
    <property type="project" value="TreeGrafter"/>
</dbReference>
<evidence type="ECO:0000256" key="2">
    <source>
        <dbReference type="ARBA" id="ARBA00012662"/>
    </source>
</evidence>
<dbReference type="InterPro" id="IPR017853">
    <property type="entry name" value="GH"/>
</dbReference>
<comment type="caution">
    <text evidence="7">The sequence shown here is derived from an EMBL/GenBank/DDBJ whole genome shotgun (WGS) entry which is preliminary data.</text>
</comment>
<dbReference type="EC" id="3.2.1.51" evidence="2"/>
<dbReference type="PANTHER" id="PTHR10030:SF37">
    <property type="entry name" value="ALPHA-L-FUCOSIDASE-RELATED"/>
    <property type="match status" value="1"/>
</dbReference>
<dbReference type="RefSeq" id="WP_134247405.1">
    <property type="nucleotide sequence ID" value="NZ_SNQI01000002.1"/>
</dbReference>
<dbReference type="PROSITE" id="PS50022">
    <property type="entry name" value="FA58C_3"/>
    <property type="match status" value="1"/>
</dbReference>
<keyword evidence="8" id="KW-1185">Reference proteome</keyword>
<dbReference type="GO" id="GO:0006004">
    <property type="term" value="P:fucose metabolic process"/>
    <property type="evidence" value="ECO:0007669"/>
    <property type="project" value="TreeGrafter"/>
</dbReference>
<evidence type="ECO:0000259" key="6">
    <source>
        <dbReference type="PROSITE" id="PS50022"/>
    </source>
</evidence>
<dbReference type="SUPFAM" id="SSF49785">
    <property type="entry name" value="Galactose-binding domain-like"/>
    <property type="match status" value="2"/>
</dbReference>
<evidence type="ECO:0000256" key="4">
    <source>
        <dbReference type="ARBA" id="ARBA00022801"/>
    </source>
</evidence>
<feature type="domain" description="F5/8 type C" evidence="6">
    <location>
        <begin position="612"/>
        <end position="756"/>
    </location>
</feature>
<evidence type="ECO:0000313" key="7">
    <source>
        <dbReference type="EMBL" id="TEW75035.1"/>
    </source>
</evidence>
<organism evidence="7 8">
    <name type="scientific">Gramella jeungdoensis</name>
    <dbReference type="NCBI Taxonomy" id="708091"/>
    <lineage>
        <taxon>Bacteria</taxon>
        <taxon>Pseudomonadati</taxon>
        <taxon>Bacteroidota</taxon>
        <taxon>Flavobacteriia</taxon>
        <taxon>Flavobacteriales</taxon>
        <taxon>Flavobacteriaceae</taxon>
        <taxon>Christiangramia</taxon>
    </lineage>
</organism>
<evidence type="ECO:0000256" key="1">
    <source>
        <dbReference type="ARBA" id="ARBA00007951"/>
    </source>
</evidence>
<dbReference type="Pfam" id="PF13287">
    <property type="entry name" value="Fn3_assoc"/>
    <property type="match status" value="1"/>
</dbReference>
<keyword evidence="3" id="KW-0732">Signal</keyword>
<evidence type="ECO:0000313" key="8">
    <source>
        <dbReference type="Proteomes" id="UP000298517"/>
    </source>
</evidence>
<dbReference type="InterPro" id="IPR000421">
    <property type="entry name" value="FA58C"/>
</dbReference>
<dbReference type="InterPro" id="IPR057739">
    <property type="entry name" value="Glyco_hydro_29_N"/>
</dbReference>
<dbReference type="Pfam" id="PF00754">
    <property type="entry name" value="F5_F8_type_C"/>
    <property type="match status" value="1"/>
</dbReference>
<evidence type="ECO:0000256" key="3">
    <source>
        <dbReference type="ARBA" id="ARBA00022729"/>
    </source>
</evidence>
<dbReference type="Pfam" id="PF01120">
    <property type="entry name" value="Alpha_L_fucos"/>
    <property type="match status" value="1"/>
</dbReference>
<dbReference type="AlphaFoldDB" id="A0A4Y8AT23"/>
<keyword evidence="4" id="KW-0378">Hydrolase</keyword>